<dbReference type="EMBL" id="VUNM01000060">
    <property type="protein sequence ID" value="MST90304.1"/>
    <property type="molecule type" value="Genomic_DNA"/>
</dbReference>
<dbReference type="AlphaFoldDB" id="A0A844FX21"/>
<reference evidence="1 2" key="1">
    <citation type="submission" date="2019-08" db="EMBL/GenBank/DDBJ databases">
        <title>In-depth cultivation of the pig gut microbiome towards novel bacterial diversity and tailored functional studies.</title>
        <authorList>
            <person name="Wylensek D."/>
            <person name="Hitch T.C.A."/>
            <person name="Clavel T."/>
        </authorList>
    </citation>
    <scope>NUCLEOTIDE SEQUENCE [LARGE SCALE GENOMIC DNA]</scope>
    <source>
        <strain evidence="1 2">CA-Schmier-601-WT-3</strain>
    </source>
</reference>
<organism evidence="1 2">
    <name type="scientific">Sharpea porci</name>
    <dbReference type="NCBI Taxonomy" id="2652286"/>
    <lineage>
        <taxon>Bacteria</taxon>
        <taxon>Bacillati</taxon>
        <taxon>Bacillota</taxon>
        <taxon>Erysipelotrichia</taxon>
        <taxon>Erysipelotrichales</taxon>
        <taxon>Coprobacillaceae</taxon>
        <taxon>Sharpea</taxon>
    </lineage>
</organism>
<dbReference type="Gene3D" id="3.40.50.2300">
    <property type="match status" value="2"/>
</dbReference>
<proteinExistence type="predicted"/>
<dbReference type="SUPFAM" id="SSF53822">
    <property type="entry name" value="Periplasmic binding protein-like I"/>
    <property type="match status" value="1"/>
</dbReference>
<evidence type="ECO:0000313" key="2">
    <source>
        <dbReference type="Proteomes" id="UP000442619"/>
    </source>
</evidence>
<dbReference type="Proteomes" id="UP000442619">
    <property type="component" value="Unassembled WGS sequence"/>
</dbReference>
<comment type="caution">
    <text evidence="1">The sequence shown here is derived from an EMBL/GenBank/DDBJ whole genome shotgun (WGS) entry which is preliminary data.</text>
</comment>
<gene>
    <name evidence="1" type="ORF">FYJ79_12185</name>
</gene>
<protein>
    <submittedName>
        <fullName evidence="1">Uncharacterized protein</fullName>
    </submittedName>
</protein>
<dbReference type="InterPro" id="IPR028082">
    <property type="entry name" value="Peripla_BP_I"/>
</dbReference>
<sequence length="86" mass="10055">MAAMFFCEDAYQKLRDQIRIAFVVYDGYFKNDRNICSLIVDDFEGGREAGHYFREHHPHKVLCIANSWSKPDCDRYEGLCNGISTR</sequence>
<accession>A0A844FX21</accession>
<evidence type="ECO:0000313" key="1">
    <source>
        <dbReference type="EMBL" id="MST90304.1"/>
    </source>
</evidence>
<name>A0A844FX21_9FIRM</name>
<keyword evidence="2" id="KW-1185">Reference proteome</keyword>